<name>A0ABS6MZX9_9GAMM</name>
<evidence type="ECO:0000256" key="1">
    <source>
        <dbReference type="SAM" id="SignalP"/>
    </source>
</evidence>
<dbReference type="EMBL" id="JAHRGL010000057">
    <property type="protein sequence ID" value="MBV2134341.1"/>
    <property type="molecule type" value="Genomic_DNA"/>
</dbReference>
<evidence type="ECO:0000259" key="2">
    <source>
        <dbReference type="Pfam" id="PF13598"/>
    </source>
</evidence>
<accession>A0ABS6MZX9</accession>
<feature type="chain" id="PRO_5045167996" evidence="1">
    <location>
        <begin position="22"/>
        <end position="538"/>
    </location>
</feature>
<dbReference type="Proteomes" id="UP000813068">
    <property type="component" value="Unassembled WGS sequence"/>
</dbReference>
<feature type="signal peptide" evidence="1">
    <location>
        <begin position="1"/>
        <end position="21"/>
    </location>
</feature>
<dbReference type="NCBIfam" id="TIGR02231">
    <property type="entry name" value="mucoidy inhibitor MuiA family protein"/>
    <property type="match status" value="1"/>
</dbReference>
<protein>
    <submittedName>
        <fullName evidence="4">DUF4139 domain-containing protein</fullName>
    </submittedName>
</protein>
<feature type="domain" description="DUF4139" evidence="2">
    <location>
        <begin position="212"/>
        <end position="530"/>
    </location>
</feature>
<dbReference type="InterPro" id="IPR037291">
    <property type="entry name" value="DUF4139"/>
</dbReference>
<feature type="domain" description="DUF4140" evidence="3">
    <location>
        <begin position="30"/>
        <end position="123"/>
    </location>
</feature>
<evidence type="ECO:0000259" key="3">
    <source>
        <dbReference type="Pfam" id="PF13600"/>
    </source>
</evidence>
<evidence type="ECO:0000313" key="4">
    <source>
        <dbReference type="EMBL" id="MBV2134341.1"/>
    </source>
</evidence>
<dbReference type="RefSeq" id="WP_217682782.1">
    <property type="nucleotide sequence ID" value="NZ_JAHRGL010000057.1"/>
</dbReference>
<reference evidence="4 5" key="1">
    <citation type="submission" date="2021-06" db="EMBL/GenBank/DDBJ databases">
        <title>Differences between aerobic and microaerobic xylene degrading microbial communities.</title>
        <authorList>
            <person name="Banerjee S."/>
            <person name="Tancsics A."/>
        </authorList>
    </citation>
    <scope>NUCLEOTIDE SEQUENCE [LARGE SCALE GENOMIC DNA]</scope>
    <source>
        <strain evidence="4 5">MAP12</strain>
    </source>
</reference>
<sequence length="538" mass="57191">MRLPATLVLLFPATLSTGVLADVATPIAAVVLYPGSAKVVRTAQVAPGMSQVVFSGLPARFDARTLRAEAGPHVRIGQIVTQDAAGASALNPAEAALEAKILALQDQQAALDAEVAAAEMVKRYLERFSSEGAAPADQQALPTDAKALSGMLDAIGKGASDALAKIQGLTVQKREIARQIDVLQRDLGQLRSGIKDSRSVTVMLSAAQAGELKLSYQVPNAGWKPAYRAALDTQAAQLDLERLASVAQRTGEDWNNVKLTLSTTQPRLSPAGPEPQPWVLTWQPPMPAPLAAMESKARANGALAGAAPASIAPLERVASDEANYQPPTFANHGAFASEFVVPTPVSLPADGREVSVSLAQQTLPAKHHLRIAPRLERAAVVTAEAERPEGVWLPGDTQLFRDGSYVGSAYWNPASAERFVFSFGRDEQLRVAVDQVEGQSGTTGVFEKRQERRVAEVFTLSNSHKQPVDVLLLESSPVSGSEEITVRAAFDPAPTLQAWQQRRGVVAWEKTLAAGESARFAVDYTIAYPKDGQVGGLD</sequence>
<dbReference type="InterPro" id="IPR025554">
    <property type="entry name" value="DUF4140"/>
</dbReference>
<organism evidence="4 5">
    <name type="scientific">Geopseudomonas aromaticivorans</name>
    <dbReference type="NCBI Taxonomy" id="2849492"/>
    <lineage>
        <taxon>Bacteria</taxon>
        <taxon>Pseudomonadati</taxon>
        <taxon>Pseudomonadota</taxon>
        <taxon>Gammaproteobacteria</taxon>
        <taxon>Pseudomonadales</taxon>
        <taxon>Pseudomonadaceae</taxon>
        <taxon>Geopseudomonas</taxon>
    </lineage>
</organism>
<gene>
    <name evidence="4" type="ORF">KRX52_16295</name>
</gene>
<evidence type="ECO:0000313" key="5">
    <source>
        <dbReference type="Proteomes" id="UP000813068"/>
    </source>
</evidence>
<proteinExistence type="predicted"/>
<keyword evidence="1" id="KW-0732">Signal</keyword>
<dbReference type="Pfam" id="PF13600">
    <property type="entry name" value="DUF4140"/>
    <property type="match status" value="1"/>
</dbReference>
<dbReference type="PANTHER" id="PTHR31005">
    <property type="entry name" value="DUF4139 DOMAIN-CONTAINING PROTEIN"/>
    <property type="match status" value="1"/>
</dbReference>
<dbReference type="Pfam" id="PF13598">
    <property type="entry name" value="DUF4139"/>
    <property type="match status" value="1"/>
</dbReference>
<comment type="caution">
    <text evidence="4">The sequence shown here is derived from an EMBL/GenBank/DDBJ whole genome shotgun (WGS) entry which is preliminary data.</text>
</comment>
<keyword evidence="5" id="KW-1185">Reference proteome</keyword>
<dbReference type="PANTHER" id="PTHR31005:SF8">
    <property type="entry name" value="DUF4139 DOMAIN-CONTAINING PROTEIN"/>
    <property type="match status" value="1"/>
</dbReference>
<dbReference type="InterPro" id="IPR011935">
    <property type="entry name" value="CHP02231"/>
</dbReference>